<name>A0ABR9KPI8_9ACTN</name>
<organism evidence="1 2">
    <name type="scientific">Nonomuraea africana</name>
    <dbReference type="NCBI Taxonomy" id="46171"/>
    <lineage>
        <taxon>Bacteria</taxon>
        <taxon>Bacillati</taxon>
        <taxon>Actinomycetota</taxon>
        <taxon>Actinomycetes</taxon>
        <taxon>Streptosporangiales</taxon>
        <taxon>Streptosporangiaceae</taxon>
        <taxon>Nonomuraea</taxon>
    </lineage>
</organism>
<evidence type="ECO:0000313" key="1">
    <source>
        <dbReference type="EMBL" id="MBE1563946.1"/>
    </source>
</evidence>
<comment type="caution">
    <text evidence="1">The sequence shown here is derived from an EMBL/GenBank/DDBJ whole genome shotgun (WGS) entry which is preliminary data.</text>
</comment>
<accession>A0ABR9KPI8</accession>
<protein>
    <submittedName>
        <fullName evidence="1">Uncharacterized protein</fullName>
    </submittedName>
</protein>
<dbReference type="RefSeq" id="WP_192778419.1">
    <property type="nucleotide sequence ID" value="NZ_BAAASY010000024.1"/>
</dbReference>
<dbReference type="Proteomes" id="UP000661607">
    <property type="component" value="Unassembled WGS sequence"/>
</dbReference>
<evidence type="ECO:0000313" key="2">
    <source>
        <dbReference type="Proteomes" id="UP000661607"/>
    </source>
</evidence>
<dbReference type="EMBL" id="JADBEF010000001">
    <property type="protein sequence ID" value="MBE1563946.1"/>
    <property type="molecule type" value="Genomic_DNA"/>
</dbReference>
<proteinExistence type="predicted"/>
<keyword evidence="2" id="KW-1185">Reference proteome</keyword>
<sequence>MRMRVRNRFSPKRSWYPPGAEEALAYVIHRAFIDIRHMVRYRKPLWLDRDEPGPESTAYLQKIHMLSDLGDQLPSCLAAMVRRSSSPEDIEQSLTYTWRTAGPDKRQWLREAFTQVGYDHRHLFPDRGDHDKYDQASRLGGRIRTARTAATAELIARGYDSKGWEEDLWHTLEEIPSTDGPLPHVIFRFSARSRPARWLRKPRLVVAVDVETNQATMLPEDPEHMRNDPVRP</sequence>
<reference evidence="1 2" key="1">
    <citation type="submission" date="2020-10" db="EMBL/GenBank/DDBJ databases">
        <title>Sequencing the genomes of 1000 actinobacteria strains.</title>
        <authorList>
            <person name="Klenk H.-P."/>
        </authorList>
    </citation>
    <scope>NUCLEOTIDE SEQUENCE [LARGE SCALE GENOMIC DNA]</scope>
    <source>
        <strain evidence="1 2">DSM 43748</strain>
    </source>
</reference>
<gene>
    <name evidence="1" type="ORF">H4W81_006725</name>
</gene>